<feature type="compositionally biased region" description="Basic and acidic residues" evidence="1">
    <location>
        <begin position="50"/>
        <end position="64"/>
    </location>
</feature>
<evidence type="ECO:0000313" key="3">
    <source>
        <dbReference type="Proteomes" id="UP000092154"/>
    </source>
</evidence>
<reference evidence="2 3" key="1">
    <citation type="submission" date="2016-06" db="EMBL/GenBank/DDBJ databases">
        <title>Comparative genomics of the ectomycorrhizal sister species Rhizopogon vinicolor and Rhizopogon vesiculosus (Basidiomycota: Boletales) reveals a divergence of the mating type B locus.</title>
        <authorList>
            <consortium name="DOE Joint Genome Institute"/>
            <person name="Mujic A.B."/>
            <person name="Kuo A."/>
            <person name="Tritt A."/>
            <person name="Lipzen A."/>
            <person name="Chen C."/>
            <person name="Johnson J."/>
            <person name="Sharma A."/>
            <person name="Barry K."/>
            <person name="Grigoriev I.V."/>
            <person name="Spatafora J.W."/>
        </authorList>
    </citation>
    <scope>NUCLEOTIDE SEQUENCE [LARGE SCALE GENOMIC DNA]</scope>
    <source>
        <strain evidence="2 3">AM-OR11-026</strain>
    </source>
</reference>
<evidence type="ECO:0000256" key="1">
    <source>
        <dbReference type="SAM" id="MobiDB-lite"/>
    </source>
</evidence>
<name>A0A1B7MQC8_9AGAM</name>
<dbReference type="InParanoid" id="A0A1B7MQC8"/>
<dbReference type="AlphaFoldDB" id="A0A1B7MQC8"/>
<organism evidence="2 3">
    <name type="scientific">Rhizopogon vinicolor AM-OR11-026</name>
    <dbReference type="NCBI Taxonomy" id="1314800"/>
    <lineage>
        <taxon>Eukaryota</taxon>
        <taxon>Fungi</taxon>
        <taxon>Dikarya</taxon>
        <taxon>Basidiomycota</taxon>
        <taxon>Agaricomycotina</taxon>
        <taxon>Agaricomycetes</taxon>
        <taxon>Agaricomycetidae</taxon>
        <taxon>Boletales</taxon>
        <taxon>Suillineae</taxon>
        <taxon>Rhizopogonaceae</taxon>
        <taxon>Rhizopogon</taxon>
    </lineage>
</organism>
<dbReference type="EMBL" id="KV448568">
    <property type="protein sequence ID" value="OAX34781.1"/>
    <property type="molecule type" value="Genomic_DNA"/>
</dbReference>
<feature type="region of interest" description="Disordered" evidence="1">
    <location>
        <begin position="41"/>
        <end position="105"/>
    </location>
</feature>
<feature type="compositionally biased region" description="Low complexity" evidence="1">
    <location>
        <begin position="76"/>
        <end position="102"/>
    </location>
</feature>
<dbReference type="OrthoDB" id="2689608at2759"/>
<proteinExistence type="predicted"/>
<dbReference type="Proteomes" id="UP000092154">
    <property type="component" value="Unassembled WGS sequence"/>
</dbReference>
<sequence>MISRPRLLDRAWNFISITPSGHDGESIVLTERRPRAVDVSFAQGQRRNASAREVRMKREKEKNAKNAKKNHGQQLSSSISAVATATSAQQSSGAAHTQQSSQPQVLLTTTPAAAAMSITGTPLHPDIVIRQPGLSTRLRLFLCCISAEIADDDH</sequence>
<keyword evidence="3" id="KW-1185">Reference proteome</keyword>
<gene>
    <name evidence="2" type="ORF">K503DRAFT_774180</name>
</gene>
<evidence type="ECO:0000313" key="2">
    <source>
        <dbReference type="EMBL" id="OAX34781.1"/>
    </source>
</evidence>
<protein>
    <submittedName>
        <fullName evidence="2">Uncharacterized protein</fullName>
    </submittedName>
</protein>
<accession>A0A1B7MQC8</accession>